<organism evidence="2 3">
    <name type="scientific">Trichinella murrelli</name>
    <dbReference type="NCBI Taxonomy" id="144512"/>
    <lineage>
        <taxon>Eukaryota</taxon>
        <taxon>Metazoa</taxon>
        <taxon>Ecdysozoa</taxon>
        <taxon>Nematoda</taxon>
        <taxon>Enoplea</taxon>
        <taxon>Dorylaimia</taxon>
        <taxon>Trichinellida</taxon>
        <taxon>Trichinellidae</taxon>
        <taxon>Trichinella</taxon>
    </lineage>
</organism>
<keyword evidence="3" id="KW-1185">Reference proteome</keyword>
<feature type="chain" id="PRO_5006869771" description="Secreted protein" evidence="1">
    <location>
        <begin position="18"/>
        <end position="65"/>
    </location>
</feature>
<protein>
    <recommendedName>
        <fullName evidence="4">Secreted protein</fullName>
    </recommendedName>
</protein>
<proteinExistence type="predicted"/>
<sequence>MLKSIFLFCGISTSCSSGRGRLSRCCFVIQLVPLCLCDLRYRQERLLKPPTKISDHHENSGFPLQ</sequence>
<evidence type="ECO:0000256" key="1">
    <source>
        <dbReference type="SAM" id="SignalP"/>
    </source>
</evidence>
<dbReference type="EMBL" id="JYDJ01000097">
    <property type="protein sequence ID" value="KRX44387.1"/>
    <property type="molecule type" value="Genomic_DNA"/>
</dbReference>
<evidence type="ECO:0000313" key="3">
    <source>
        <dbReference type="Proteomes" id="UP000055048"/>
    </source>
</evidence>
<evidence type="ECO:0008006" key="4">
    <source>
        <dbReference type="Google" id="ProtNLM"/>
    </source>
</evidence>
<reference evidence="2 3" key="1">
    <citation type="submission" date="2015-01" db="EMBL/GenBank/DDBJ databases">
        <title>Evolution of Trichinella species and genotypes.</title>
        <authorList>
            <person name="Korhonen P.K."/>
            <person name="Edoardo P."/>
            <person name="Giuseppe L.R."/>
            <person name="Gasser R.B."/>
        </authorList>
    </citation>
    <scope>NUCLEOTIDE SEQUENCE [LARGE SCALE GENOMIC DNA]</scope>
    <source>
        <strain evidence="2">ISS417</strain>
    </source>
</reference>
<comment type="caution">
    <text evidence="2">The sequence shown here is derived from an EMBL/GenBank/DDBJ whole genome shotgun (WGS) entry which is preliminary data.</text>
</comment>
<dbReference type="AlphaFoldDB" id="A0A0V0U196"/>
<dbReference type="PROSITE" id="PS51257">
    <property type="entry name" value="PROKAR_LIPOPROTEIN"/>
    <property type="match status" value="1"/>
</dbReference>
<name>A0A0V0U196_9BILA</name>
<feature type="signal peptide" evidence="1">
    <location>
        <begin position="1"/>
        <end position="17"/>
    </location>
</feature>
<dbReference type="Proteomes" id="UP000055048">
    <property type="component" value="Unassembled WGS sequence"/>
</dbReference>
<accession>A0A0V0U196</accession>
<gene>
    <name evidence="2" type="ORF">T05_10277</name>
</gene>
<keyword evidence="1" id="KW-0732">Signal</keyword>
<evidence type="ECO:0000313" key="2">
    <source>
        <dbReference type="EMBL" id="KRX44387.1"/>
    </source>
</evidence>